<dbReference type="PANTHER" id="PTHR33958">
    <property type="entry name" value="PROTEIN C8ORF37"/>
    <property type="match status" value="1"/>
</dbReference>
<dbReference type="EMBL" id="OV696692">
    <property type="protein sequence ID" value="CAH1269469.1"/>
    <property type="molecule type" value="Genomic_DNA"/>
</dbReference>
<comment type="subcellular location">
    <subcellularLocation>
        <location evidence="2">Cytoplasm</location>
    </subcellularLocation>
    <subcellularLocation>
        <location evidence="1">Photoreceptor inner segment</location>
    </subcellularLocation>
</comment>
<proteinExistence type="predicted"/>
<dbReference type="GO" id="GO:0005829">
    <property type="term" value="C:cytosol"/>
    <property type="evidence" value="ECO:0007669"/>
    <property type="project" value="TreeGrafter"/>
</dbReference>
<sequence>MADDIDDLLDEVETKFLEKKEKSGGVSKKSKAPVSKTNKNVPTRKTSTGDADLDAMIDDICEAPEPPEPLVDKTPAQNSPRTPRGAEGKRRCTVLYLGGSKHAMGLGSSMNQRSCDQLRCTDCDFRAVFYDNYEWDASCEYLFFRNNVPDFTKLKAKLNKRKGSRAYACQCKWTSVQDLVDIQKKTDFKWVCGKHDS</sequence>
<evidence type="ECO:0000256" key="3">
    <source>
        <dbReference type="ARBA" id="ARBA00022490"/>
    </source>
</evidence>
<evidence type="ECO:0000256" key="6">
    <source>
        <dbReference type="SAM" id="MobiDB-lite"/>
    </source>
</evidence>
<dbReference type="Proteomes" id="UP000838412">
    <property type="component" value="Chromosome 7"/>
</dbReference>
<name>A0A8K0A8P4_BRALA</name>
<dbReference type="OrthoDB" id="259905at2759"/>
<feature type="compositionally biased region" description="Polar residues" evidence="6">
    <location>
        <begin position="37"/>
        <end position="49"/>
    </location>
</feature>
<evidence type="ECO:0000313" key="8">
    <source>
        <dbReference type="Proteomes" id="UP000838412"/>
    </source>
</evidence>
<organism evidence="7 8">
    <name type="scientific">Branchiostoma lanceolatum</name>
    <name type="common">Common lancelet</name>
    <name type="synonym">Amphioxus lanceolatum</name>
    <dbReference type="NCBI Taxonomy" id="7740"/>
    <lineage>
        <taxon>Eukaryota</taxon>
        <taxon>Metazoa</taxon>
        <taxon>Chordata</taxon>
        <taxon>Cephalochordata</taxon>
        <taxon>Leptocardii</taxon>
        <taxon>Amphioxiformes</taxon>
        <taxon>Branchiostomatidae</taxon>
        <taxon>Branchiostoma</taxon>
    </lineage>
</organism>
<evidence type="ECO:0000256" key="1">
    <source>
        <dbReference type="ARBA" id="ARBA00004437"/>
    </source>
</evidence>
<dbReference type="AlphaFoldDB" id="A0A8K0A8P4"/>
<protein>
    <recommendedName>
        <fullName evidence="5">Cilia- and flagella-associated protein 418</fullName>
    </recommendedName>
</protein>
<dbReference type="InterPro" id="IPR029239">
    <property type="entry name" value="CFAP418"/>
</dbReference>
<dbReference type="GO" id="GO:0001917">
    <property type="term" value="C:photoreceptor inner segment"/>
    <property type="evidence" value="ECO:0007669"/>
    <property type="project" value="UniProtKB-SubCell"/>
</dbReference>
<gene>
    <name evidence="7" type="primary">C8orf37</name>
    <name evidence="7" type="ORF">BLAG_LOCUS22113</name>
</gene>
<feature type="region of interest" description="Disordered" evidence="6">
    <location>
        <begin position="16"/>
        <end position="87"/>
    </location>
</feature>
<reference evidence="7" key="1">
    <citation type="submission" date="2022-01" db="EMBL/GenBank/DDBJ databases">
        <authorList>
            <person name="Braso-Vives M."/>
        </authorList>
    </citation>
    <scope>NUCLEOTIDE SEQUENCE</scope>
</reference>
<dbReference type="PANTHER" id="PTHR33958:SF1">
    <property type="entry name" value="CILIA- AND FLAGELLA-ASSOCIATED PROTEIN 418"/>
    <property type="match status" value="1"/>
</dbReference>
<evidence type="ECO:0000313" key="7">
    <source>
        <dbReference type="EMBL" id="CAH1269469.1"/>
    </source>
</evidence>
<keyword evidence="3" id="KW-0963">Cytoplasm</keyword>
<feature type="compositionally biased region" description="Acidic residues" evidence="6">
    <location>
        <begin position="51"/>
        <end position="62"/>
    </location>
</feature>
<evidence type="ECO:0000256" key="4">
    <source>
        <dbReference type="ARBA" id="ARBA00024819"/>
    </source>
</evidence>
<comment type="function">
    <text evidence="4">May be involved in photoreceptor outer segment disk morphogenesis.</text>
</comment>
<evidence type="ECO:0000256" key="2">
    <source>
        <dbReference type="ARBA" id="ARBA00004496"/>
    </source>
</evidence>
<accession>A0A8K0A8P4</accession>
<evidence type="ECO:0000256" key="5">
    <source>
        <dbReference type="ARBA" id="ARBA00026215"/>
    </source>
</evidence>
<feature type="compositionally biased region" description="Low complexity" evidence="6">
    <location>
        <begin position="24"/>
        <end position="36"/>
    </location>
</feature>
<keyword evidence="8" id="KW-1185">Reference proteome</keyword>
<dbReference type="Pfam" id="PF14996">
    <property type="entry name" value="RMP"/>
    <property type="match status" value="1"/>
</dbReference>